<feature type="transmembrane region" description="Helical" evidence="5">
    <location>
        <begin position="15"/>
        <end position="36"/>
    </location>
</feature>
<sequence length="96" mass="10998">MSYNSKDFFNQINKFDYRIVFLTIYVGGLVILYFASQDHDNPLLMVGLSIVLMLLYGIYAYSYVESKNLSQIADSAYFLGFLFTLSSITMSLVNFV</sequence>
<evidence type="ECO:0000256" key="3">
    <source>
        <dbReference type="ARBA" id="ARBA00022989"/>
    </source>
</evidence>
<reference evidence="6" key="1">
    <citation type="submission" date="2018-05" db="EMBL/GenBank/DDBJ databases">
        <authorList>
            <person name="Lanie J.A."/>
            <person name="Ng W.-L."/>
            <person name="Kazmierczak K.M."/>
            <person name="Andrzejewski T.M."/>
            <person name="Davidsen T.M."/>
            <person name="Wayne K.J."/>
            <person name="Tettelin H."/>
            <person name="Glass J.I."/>
            <person name="Rusch D."/>
            <person name="Podicherti R."/>
            <person name="Tsui H.-C.T."/>
            <person name="Winkler M.E."/>
        </authorList>
    </citation>
    <scope>NUCLEOTIDE SEQUENCE</scope>
</reference>
<dbReference type="GO" id="GO:0016020">
    <property type="term" value="C:membrane"/>
    <property type="evidence" value="ECO:0007669"/>
    <property type="project" value="UniProtKB-SubCell"/>
</dbReference>
<feature type="transmembrane region" description="Helical" evidence="5">
    <location>
        <begin position="42"/>
        <end position="64"/>
    </location>
</feature>
<accession>A0A382L3B1</accession>
<keyword evidence="3 5" id="KW-1133">Transmembrane helix</keyword>
<dbReference type="EMBL" id="UINC01084495">
    <property type="protein sequence ID" value="SVC31200.1"/>
    <property type="molecule type" value="Genomic_DNA"/>
</dbReference>
<protein>
    <submittedName>
        <fullName evidence="6">Uncharacterized protein</fullName>
    </submittedName>
</protein>
<evidence type="ECO:0000313" key="6">
    <source>
        <dbReference type="EMBL" id="SVC31200.1"/>
    </source>
</evidence>
<evidence type="ECO:0000256" key="1">
    <source>
        <dbReference type="ARBA" id="ARBA00004141"/>
    </source>
</evidence>
<proteinExistence type="predicted"/>
<dbReference type="InterPro" id="IPR035952">
    <property type="entry name" value="Rhomboid-like_sf"/>
</dbReference>
<name>A0A382L3B1_9ZZZZ</name>
<organism evidence="6">
    <name type="scientific">marine metagenome</name>
    <dbReference type="NCBI Taxonomy" id="408172"/>
    <lineage>
        <taxon>unclassified sequences</taxon>
        <taxon>metagenomes</taxon>
        <taxon>ecological metagenomes</taxon>
    </lineage>
</organism>
<evidence type="ECO:0000256" key="4">
    <source>
        <dbReference type="ARBA" id="ARBA00023136"/>
    </source>
</evidence>
<keyword evidence="4 5" id="KW-0472">Membrane</keyword>
<dbReference type="AlphaFoldDB" id="A0A382L3B1"/>
<keyword evidence="2 5" id="KW-0812">Transmembrane</keyword>
<gene>
    <name evidence="6" type="ORF">METZ01_LOCUS284054</name>
</gene>
<feature type="non-terminal residue" evidence="6">
    <location>
        <position position="96"/>
    </location>
</feature>
<evidence type="ECO:0000256" key="5">
    <source>
        <dbReference type="SAM" id="Phobius"/>
    </source>
</evidence>
<comment type="subcellular location">
    <subcellularLocation>
        <location evidence="1">Membrane</location>
        <topology evidence="1">Multi-pass membrane protein</topology>
    </subcellularLocation>
</comment>
<feature type="transmembrane region" description="Helical" evidence="5">
    <location>
        <begin position="76"/>
        <end position="95"/>
    </location>
</feature>
<evidence type="ECO:0000256" key="2">
    <source>
        <dbReference type="ARBA" id="ARBA00022692"/>
    </source>
</evidence>
<dbReference type="SUPFAM" id="SSF144091">
    <property type="entry name" value="Rhomboid-like"/>
    <property type="match status" value="1"/>
</dbReference>